<organism evidence="11 12">
    <name type="scientific">Erpetoichthys calabaricus</name>
    <name type="common">Rope fish</name>
    <name type="synonym">Calamoichthys calabaricus</name>
    <dbReference type="NCBI Taxonomy" id="27687"/>
    <lineage>
        <taxon>Eukaryota</taxon>
        <taxon>Metazoa</taxon>
        <taxon>Chordata</taxon>
        <taxon>Craniata</taxon>
        <taxon>Vertebrata</taxon>
        <taxon>Euteleostomi</taxon>
        <taxon>Actinopterygii</taxon>
        <taxon>Polypteriformes</taxon>
        <taxon>Polypteridae</taxon>
        <taxon>Erpetoichthys</taxon>
    </lineage>
</organism>
<dbReference type="SUPFAM" id="SSF57845">
    <property type="entry name" value="B-box zinc-binding domain"/>
    <property type="match status" value="1"/>
</dbReference>
<dbReference type="Pfam" id="PF13765">
    <property type="entry name" value="PRY"/>
    <property type="match status" value="1"/>
</dbReference>
<dbReference type="PROSITE" id="PS50119">
    <property type="entry name" value="ZF_BBOX"/>
    <property type="match status" value="1"/>
</dbReference>
<dbReference type="PROSITE" id="PS50089">
    <property type="entry name" value="ZF_RING_2"/>
    <property type="match status" value="1"/>
</dbReference>
<dbReference type="PANTHER" id="PTHR25465:SF14">
    <property type="entry name" value="E3 UBIQUITIN-PROTEIN LIGASE TRIM65"/>
    <property type="match status" value="1"/>
</dbReference>
<keyword evidence="1" id="KW-0399">Innate immunity</keyword>
<dbReference type="SUPFAM" id="SSF57850">
    <property type="entry name" value="RING/U-box"/>
    <property type="match status" value="1"/>
</dbReference>
<dbReference type="InterPro" id="IPR003877">
    <property type="entry name" value="SPRY_dom"/>
</dbReference>
<dbReference type="Pfam" id="PF00643">
    <property type="entry name" value="zf-B_box"/>
    <property type="match status" value="1"/>
</dbReference>
<dbReference type="InterPro" id="IPR051051">
    <property type="entry name" value="E3_ubiq-ligase_TRIM/RNF"/>
</dbReference>
<feature type="coiled-coil region" evidence="7">
    <location>
        <begin position="176"/>
        <end position="235"/>
    </location>
</feature>
<dbReference type="Ensembl" id="ENSECRT00000026790.1">
    <property type="protein sequence ID" value="ENSECRP00000026244.1"/>
    <property type="gene ID" value="ENSECRG00000017738.1"/>
</dbReference>
<keyword evidence="4" id="KW-0862">Zinc</keyword>
<evidence type="ECO:0000256" key="3">
    <source>
        <dbReference type="ARBA" id="ARBA00022771"/>
    </source>
</evidence>
<dbReference type="Pfam" id="PF00622">
    <property type="entry name" value="SPRY"/>
    <property type="match status" value="1"/>
</dbReference>
<dbReference type="InterPro" id="IPR058030">
    <property type="entry name" value="TRIM8/14/16/25/29/45/65_CC"/>
</dbReference>
<dbReference type="InterPro" id="IPR043136">
    <property type="entry name" value="B30.2/SPRY_sf"/>
</dbReference>
<sequence length="563" mass="64874">MMAEAQLFVSQNEFTCSVCLDTLTDPVTIPCGHNFCLKCLTDYWDKKRVCSCPQCRRTFTTRLDLHRNTVLNEVVKKLKTTAINPPPSQNYAGPGDVECDGCTRKKFRAVKSCLTCMASFCKTHLQPHFEIAAWKDHKLIDPDGNLKEKLCSQHQKSLEIFCKTDEMCICMVCMMTRHKNHEMVELEMEREEKQKQLGVELSKIKKTLEEREKTLKKTRKAMEQMKISVEREVEENEKSFTDLIRSIEETQKKLVERIRGQGKRELEMAKLVMERLEKEIEELKRRDAELKALSDTKDNIHFLQTFLSCCVLPAYRDSLSFTAMTMLSTVDLRKELSSMKKRLEKISQGPIVTLTPSGSESPIFTLQPPEPQSRKEFLQYFCPLTMDINTSNRLLRLYEGNKKVTCQWTKAKYPDHPDRFDGWAQVLCREALTGTRCYWDVEWSGHVMMIGVAYKGLSRKGVGKECGLGYNNNSWCLRCSFSQYSVNHNEEEIVISAPYSPRIGVYLDWPAGLLSFYSVSHTMTLLHRFKTSFTEPLYSGFGLGPTLWGDSSVTICPLMPYDH</sequence>
<keyword evidence="3 6" id="KW-0863">Zinc-finger</keyword>
<dbReference type="Pfam" id="PF15227">
    <property type="entry name" value="zf-C3HC4_4"/>
    <property type="match status" value="1"/>
</dbReference>
<evidence type="ECO:0000259" key="9">
    <source>
        <dbReference type="PROSITE" id="PS50119"/>
    </source>
</evidence>
<dbReference type="Gene3D" id="3.30.160.60">
    <property type="entry name" value="Classic Zinc Finger"/>
    <property type="match status" value="1"/>
</dbReference>
<evidence type="ECO:0000256" key="5">
    <source>
        <dbReference type="ARBA" id="ARBA00022859"/>
    </source>
</evidence>
<dbReference type="SUPFAM" id="SSF49899">
    <property type="entry name" value="Concanavalin A-like lectins/glucanases"/>
    <property type="match status" value="1"/>
</dbReference>
<dbReference type="InterPro" id="IPR006574">
    <property type="entry name" value="PRY"/>
</dbReference>
<keyword evidence="12" id="KW-1185">Reference proteome</keyword>
<feature type="domain" description="B box-type" evidence="9">
    <location>
        <begin position="146"/>
        <end position="186"/>
    </location>
</feature>
<dbReference type="PRINTS" id="PR01407">
    <property type="entry name" value="BUTYPHLNCDUF"/>
</dbReference>
<dbReference type="GO" id="GO:0008270">
    <property type="term" value="F:zinc ion binding"/>
    <property type="evidence" value="ECO:0007669"/>
    <property type="project" value="UniProtKB-KW"/>
</dbReference>
<dbReference type="Gene3D" id="4.10.830.40">
    <property type="match status" value="1"/>
</dbReference>
<accession>A0A8C4T4Q8</accession>
<dbReference type="Proteomes" id="UP000694620">
    <property type="component" value="Unassembled WGS sequence"/>
</dbReference>
<evidence type="ECO:0000256" key="4">
    <source>
        <dbReference type="ARBA" id="ARBA00022833"/>
    </source>
</evidence>
<dbReference type="GO" id="GO:0005737">
    <property type="term" value="C:cytoplasm"/>
    <property type="evidence" value="ECO:0007669"/>
    <property type="project" value="UniProtKB-ARBA"/>
</dbReference>
<evidence type="ECO:0000259" key="8">
    <source>
        <dbReference type="PROSITE" id="PS50089"/>
    </source>
</evidence>
<keyword evidence="2" id="KW-0479">Metal-binding</keyword>
<evidence type="ECO:0000313" key="12">
    <source>
        <dbReference type="Proteomes" id="UP000694620"/>
    </source>
</evidence>
<dbReference type="SMART" id="SM00336">
    <property type="entry name" value="BBOX"/>
    <property type="match status" value="1"/>
</dbReference>
<dbReference type="Pfam" id="PF25600">
    <property type="entry name" value="TRIM_CC"/>
    <property type="match status" value="1"/>
</dbReference>
<dbReference type="Gene3D" id="3.30.40.10">
    <property type="entry name" value="Zinc/RING finger domain, C3HC4 (zinc finger)"/>
    <property type="match status" value="1"/>
</dbReference>
<dbReference type="SMART" id="SM00589">
    <property type="entry name" value="PRY"/>
    <property type="match status" value="1"/>
</dbReference>
<feature type="coiled-coil region" evidence="7">
    <location>
        <begin position="259"/>
        <end position="296"/>
    </location>
</feature>
<dbReference type="CDD" id="cd16040">
    <property type="entry name" value="SPRY_PRY_SNTX"/>
    <property type="match status" value="1"/>
</dbReference>
<dbReference type="Gene3D" id="2.60.120.920">
    <property type="match status" value="1"/>
</dbReference>
<evidence type="ECO:0000256" key="6">
    <source>
        <dbReference type="PROSITE-ProRule" id="PRU00024"/>
    </source>
</evidence>
<dbReference type="SMART" id="SM00184">
    <property type="entry name" value="RING"/>
    <property type="match status" value="1"/>
</dbReference>
<dbReference type="CDD" id="cd19769">
    <property type="entry name" value="Bbox2_TRIM16-like"/>
    <property type="match status" value="1"/>
</dbReference>
<dbReference type="InterPro" id="IPR001870">
    <property type="entry name" value="B30.2/SPRY"/>
</dbReference>
<dbReference type="AlphaFoldDB" id="A0A8C4T4Q8"/>
<dbReference type="InterPro" id="IPR000315">
    <property type="entry name" value="Znf_B-box"/>
</dbReference>
<feature type="domain" description="RING-type" evidence="8">
    <location>
        <begin position="16"/>
        <end position="56"/>
    </location>
</feature>
<evidence type="ECO:0000313" key="11">
    <source>
        <dbReference type="Ensembl" id="ENSECRP00000026244.1"/>
    </source>
</evidence>
<dbReference type="PANTHER" id="PTHR25465">
    <property type="entry name" value="B-BOX DOMAIN CONTAINING"/>
    <property type="match status" value="1"/>
</dbReference>
<evidence type="ECO:0000256" key="1">
    <source>
        <dbReference type="ARBA" id="ARBA00022588"/>
    </source>
</evidence>
<dbReference type="GO" id="GO:0045087">
    <property type="term" value="P:innate immune response"/>
    <property type="evidence" value="ECO:0007669"/>
    <property type="project" value="UniProtKB-KW"/>
</dbReference>
<reference evidence="11" key="2">
    <citation type="submission" date="2025-09" db="UniProtKB">
        <authorList>
            <consortium name="Ensembl"/>
        </authorList>
    </citation>
    <scope>IDENTIFICATION</scope>
</reference>
<dbReference type="InterPro" id="IPR013320">
    <property type="entry name" value="ConA-like_dom_sf"/>
</dbReference>
<dbReference type="InterPro" id="IPR013083">
    <property type="entry name" value="Znf_RING/FYVE/PHD"/>
</dbReference>
<dbReference type="PROSITE" id="PS00518">
    <property type="entry name" value="ZF_RING_1"/>
    <property type="match status" value="1"/>
</dbReference>
<keyword evidence="7" id="KW-0175">Coiled coil</keyword>
<dbReference type="InterPro" id="IPR001841">
    <property type="entry name" value="Znf_RING"/>
</dbReference>
<dbReference type="SMART" id="SM00449">
    <property type="entry name" value="SPRY"/>
    <property type="match status" value="1"/>
</dbReference>
<evidence type="ECO:0000256" key="7">
    <source>
        <dbReference type="SAM" id="Coils"/>
    </source>
</evidence>
<dbReference type="PROSITE" id="PS50188">
    <property type="entry name" value="B302_SPRY"/>
    <property type="match status" value="1"/>
</dbReference>
<dbReference type="GeneTree" id="ENSGT01150000286950"/>
<evidence type="ECO:0000259" key="10">
    <source>
        <dbReference type="PROSITE" id="PS50188"/>
    </source>
</evidence>
<evidence type="ECO:0000256" key="2">
    <source>
        <dbReference type="ARBA" id="ARBA00022723"/>
    </source>
</evidence>
<keyword evidence="5" id="KW-0391">Immunity</keyword>
<feature type="domain" description="B30.2/SPRY" evidence="10">
    <location>
        <begin position="364"/>
        <end position="561"/>
    </location>
</feature>
<reference evidence="11" key="1">
    <citation type="submission" date="2025-08" db="UniProtKB">
        <authorList>
            <consortium name="Ensembl"/>
        </authorList>
    </citation>
    <scope>IDENTIFICATION</scope>
</reference>
<proteinExistence type="predicted"/>
<name>A0A8C4T4Q8_ERPCA</name>
<dbReference type="InterPro" id="IPR003879">
    <property type="entry name" value="Butyrophylin_SPRY"/>
</dbReference>
<protein>
    <submittedName>
        <fullName evidence="11">Tripartite motif-containing protein 16-like</fullName>
    </submittedName>
</protein>
<dbReference type="InterPro" id="IPR017907">
    <property type="entry name" value="Znf_RING_CS"/>
</dbReference>